<dbReference type="Gene3D" id="2.40.50.90">
    <property type="match status" value="1"/>
</dbReference>
<dbReference type="EMBL" id="JBHRTR010000044">
    <property type="protein sequence ID" value="MFC3230345.1"/>
    <property type="molecule type" value="Genomic_DNA"/>
</dbReference>
<feature type="domain" description="TNase-like" evidence="1">
    <location>
        <begin position="36"/>
        <end position="151"/>
    </location>
</feature>
<evidence type="ECO:0000313" key="2">
    <source>
        <dbReference type="EMBL" id="MFC3230345.1"/>
    </source>
</evidence>
<gene>
    <name evidence="2" type="ORF">ACFOGJ_24060</name>
</gene>
<evidence type="ECO:0000313" key="3">
    <source>
        <dbReference type="Proteomes" id="UP001595528"/>
    </source>
</evidence>
<comment type="caution">
    <text evidence="2">The sequence shown here is derived from an EMBL/GenBank/DDBJ whole genome shotgun (WGS) entry which is preliminary data.</text>
</comment>
<evidence type="ECO:0000259" key="1">
    <source>
        <dbReference type="PROSITE" id="PS50830"/>
    </source>
</evidence>
<reference evidence="3" key="1">
    <citation type="journal article" date="2019" name="Int. J. Syst. Evol. Microbiol.">
        <title>The Global Catalogue of Microorganisms (GCM) 10K type strain sequencing project: providing services to taxonomists for standard genome sequencing and annotation.</title>
        <authorList>
            <consortium name="The Broad Institute Genomics Platform"/>
            <consortium name="The Broad Institute Genome Sequencing Center for Infectious Disease"/>
            <person name="Wu L."/>
            <person name="Ma J."/>
        </authorList>
    </citation>
    <scope>NUCLEOTIDE SEQUENCE [LARGE SCALE GENOMIC DNA]</scope>
    <source>
        <strain evidence="3">KCTC 42964</strain>
    </source>
</reference>
<dbReference type="InterPro" id="IPR035437">
    <property type="entry name" value="SNase_OB-fold_sf"/>
</dbReference>
<dbReference type="Proteomes" id="UP001595528">
    <property type="component" value="Unassembled WGS sequence"/>
</dbReference>
<dbReference type="SMART" id="SM00318">
    <property type="entry name" value="SNc"/>
    <property type="match status" value="1"/>
</dbReference>
<dbReference type="InterPro" id="IPR016071">
    <property type="entry name" value="Staphylococal_nuclease_OB-fold"/>
</dbReference>
<sequence>MRAAPTCGIWILILALWSPAAITGTDLPVLAGRASVIDGDTLEIHGERIRLSGIDAPESSQHCETMAGEAWPCGRRAAQALDREIGTSLVRCEPQSRDRYGRFIATCSAGAGDLGAWLVRSGWALAYRRYSLAYVDDERAAQVDRAGIWSGLFTAPWDYRAARR</sequence>
<dbReference type="PROSITE" id="PS50830">
    <property type="entry name" value="TNASE_3"/>
    <property type="match status" value="1"/>
</dbReference>
<dbReference type="SUPFAM" id="SSF50199">
    <property type="entry name" value="Staphylococcal nuclease"/>
    <property type="match status" value="1"/>
</dbReference>
<accession>A0ABV7L719</accession>
<dbReference type="PANTHER" id="PTHR12302">
    <property type="entry name" value="EBNA2 BINDING PROTEIN P100"/>
    <property type="match status" value="1"/>
</dbReference>
<protein>
    <submittedName>
        <fullName evidence="2">Thermonuclease family protein</fullName>
    </submittedName>
</protein>
<dbReference type="PANTHER" id="PTHR12302:SF26">
    <property type="entry name" value="BLR1266 PROTEIN"/>
    <property type="match status" value="1"/>
</dbReference>
<organism evidence="2 3">
    <name type="scientific">Marinibaculum pumilum</name>
    <dbReference type="NCBI Taxonomy" id="1766165"/>
    <lineage>
        <taxon>Bacteria</taxon>
        <taxon>Pseudomonadati</taxon>
        <taxon>Pseudomonadota</taxon>
        <taxon>Alphaproteobacteria</taxon>
        <taxon>Rhodospirillales</taxon>
        <taxon>Rhodospirillaceae</taxon>
        <taxon>Marinibaculum</taxon>
    </lineage>
</organism>
<keyword evidence="3" id="KW-1185">Reference proteome</keyword>
<name>A0ABV7L719_9PROT</name>
<dbReference type="Pfam" id="PF00565">
    <property type="entry name" value="SNase"/>
    <property type="match status" value="1"/>
</dbReference>
<proteinExistence type="predicted"/>
<dbReference type="RefSeq" id="WP_379905435.1">
    <property type="nucleotide sequence ID" value="NZ_JBHRTR010000044.1"/>
</dbReference>